<dbReference type="Proteomes" id="UP000236291">
    <property type="component" value="Unassembled WGS sequence"/>
</dbReference>
<reference evidence="1 2" key="1">
    <citation type="journal article" date="2014" name="Am. J. Bot.">
        <title>Genome assembly and annotation for red clover (Trifolium pratense; Fabaceae).</title>
        <authorList>
            <person name="Istvanek J."/>
            <person name="Jaros M."/>
            <person name="Krenek A."/>
            <person name="Repkova J."/>
        </authorList>
    </citation>
    <scope>NUCLEOTIDE SEQUENCE [LARGE SCALE GENOMIC DNA]</scope>
    <source>
        <strain evidence="2">cv. Tatra</strain>
        <tissue evidence="1">Young leaves</tissue>
    </source>
</reference>
<dbReference type="AlphaFoldDB" id="A0A2K3LH99"/>
<reference evidence="1 2" key="2">
    <citation type="journal article" date="2017" name="Front. Plant Sci.">
        <title>Gene Classification and Mining of Molecular Markers Useful in Red Clover (Trifolium pratense) Breeding.</title>
        <authorList>
            <person name="Istvanek J."/>
            <person name="Dluhosova J."/>
            <person name="Dluhos P."/>
            <person name="Patkova L."/>
            <person name="Nedelnik J."/>
            <person name="Repkova J."/>
        </authorList>
    </citation>
    <scope>NUCLEOTIDE SEQUENCE [LARGE SCALE GENOMIC DNA]</scope>
    <source>
        <strain evidence="2">cv. Tatra</strain>
        <tissue evidence="1">Young leaves</tissue>
    </source>
</reference>
<name>A0A2K3LH99_TRIPR</name>
<evidence type="ECO:0000313" key="1">
    <source>
        <dbReference type="EMBL" id="PNX77917.1"/>
    </source>
</evidence>
<proteinExistence type="predicted"/>
<evidence type="ECO:0000313" key="2">
    <source>
        <dbReference type="Proteomes" id="UP000236291"/>
    </source>
</evidence>
<protein>
    <submittedName>
        <fullName evidence="1">Uncharacterized protein</fullName>
    </submittedName>
</protein>
<sequence>MFPLKWKLLHPYTCTAISHTAQRDPPPDHLCHDDFRYMESVQPFVESSALIPLLGHHEGTIGGSSTLECGVQLTCEVVLVMTQHFQM</sequence>
<accession>A0A2K3LH99</accession>
<dbReference type="EMBL" id="ASHM01033151">
    <property type="protein sequence ID" value="PNX77917.1"/>
    <property type="molecule type" value="Genomic_DNA"/>
</dbReference>
<organism evidence="1 2">
    <name type="scientific">Trifolium pratense</name>
    <name type="common">Red clover</name>
    <dbReference type="NCBI Taxonomy" id="57577"/>
    <lineage>
        <taxon>Eukaryota</taxon>
        <taxon>Viridiplantae</taxon>
        <taxon>Streptophyta</taxon>
        <taxon>Embryophyta</taxon>
        <taxon>Tracheophyta</taxon>
        <taxon>Spermatophyta</taxon>
        <taxon>Magnoliopsida</taxon>
        <taxon>eudicotyledons</taxon>
        <taxon>Gunneridae</taxon>
        <taxon>Pentapetalae</taxon>
        <taxon>rosids</taxon>
        <taxon>fabids</taxon>
        <taxon>Fabales</taxon>
        <taxon>Fabaceae</taxon>
        <taxon>Papilionoideae</taxon>
        <taxon>50 kb inversion clade</taxon>
        <taxon>NPAAA clade</taxon>
        <taxon>Hologalegina</taxon>
        <taxon>IRL clade</taxon>
        <taxon>Trifolieae</taxon>
        <taxon>Trifolium</taxon>
    </lineage>
</organism>
<gene>
    <name evidence="1" type="ORF">L195_g033889</name>
</gene>
<comment type="caution">
    <text evidence="1">The sequence shown here is derived from an EMBL/GenBank/DDBJ whole genome shotgun (WGS) entry which is preliminary data.</text>
</comment>